<reference evidence="3 4" key="1">
    <citation type="journal article" date="2018" name="BMC Genomics">
        <title>The genome of Naegleria lovaniensis, the basis for a comparative approach to unravel pathogenicity factors of the human pathogenic amoeba N. fowleri.</title>
        <authorList>
            <person name="Liechti N."/>
            <person name="Schurch N."/>
            <person name="Bruggmann R."/>
            <person name="Wittwer M."/>
        </authorList>
    </citation>
    <scope>NUCLEOTIDE SEQUENCE [LARGE SCALE GENOMIC DNA]</scope>
    <source>
        <strain evidence="3 4">ATCC 30569</strain>
    </source>
</reference>
<dbReference type="InterPro" id="IPR039448">
    <property type="entry name" value="Beta_helix"/>
</dbReference>
<feature type="compositionally biased region" description="Low complexity" evidence="1">
    <location>
        <begin position="423"/>
        <end position="443"/>
    </location>
</feature>
<feature type="domain" description="Right handed beta helix" evidence="2">
    <location>
        <begin position="258"/>
        <end position="401"/>
    </location>
</feature>
<protein>
    <recommendedName>
        <fullName evidence="2">Right handed beta helix domain-containing protein</fullName>
    </recommendedName>
</protein>
<dbReference type="RefSeq" id="XP_044554952.1">
    <property type="nucleotide sequence ID" value="XM_044699844.1"/>
</dbReference>
<dbReference type="EMBL" id="PYSW02000003">
    <property type="protein sequence ID" value="KAG2393058.1"/>
    <property type="molecule type" value="Genomic_DNA"/>
</dbReference>
<feature type="region of interest" description="Disordered" evidence="1">
    <location>
        <begin position="154"/>
        <end position="187"/>
    </location>
</feature>
<evidence type="ECO:0000259" key="2">
    <source>
        <dbReference type="Pfam" id="PF13229"/>
    </source>
</evidence>
<organism evidence="3 4">
    <name type="scientific">Naegleria lovaniensis</name>
    <name type="common">Amoeba</name>
    <dbReference type="NCBI Taxonomy" id="51637"/>
    <lineage>
        <taxon>Eukaryota</taxon>
        <taxon>Discoba</taxon>
        <taxon>Heterolobosea</taxon>
        <taxon>Tetramitia</taxon>
        <taxon>Eutetramitia</taxon>
        <taxon>Vahlkampfiidae</taxon>
        <taxon>Naegleria</taxon>
    </lineage>
</organism>
<name>A0AA88H1U8_NAELO</name>
<dbReference type="GeneID" id="68102089"/>
<dbReference type="Pfam" id="PF13229">
    <property type="entry name" value="Beta_helix"/>
    <property type="match status" value="1"/>
</dbReference>
<dbReference type="InterPro" id="IPR012334">
    <property type="entry name" value="Pectin_lyas_fold"/>
</dbReference>
<comment type="caution">
    <text evidence="3">The sequence shown here is derived from an EMBL/GenBank/DDBJ whole genome shotgun (WGS) entry which is preliminary data.</text>
</comment>
<dbReference type="SUPFAM" id="SSF51126">
    <property type="entry name" value="Pectin lyase-like"/>
    <property type="match status" value="1"/>
</dbReference>
<feature type="region of interest" description="Disordered" evidence="1">
    <location>
        <begin position="397"/>
        <end position="443"/>
    </location>
</feature>
<proteinExistence type="predicted"/>
<gene>
    <name evidence="3" type="ORF">C9374_009635</name>
</gene>
<dbReference type="Proteomes" id="UP000816034">
    <property type="component" value="Unassembled WGS sequence"/>
</dbReference>
<keyword evidence="4" id="KW-1185">Reference proteome</keyword>
<dbReference type="InterPro" id="IPR011050">
    <property type="entry name" value="Pectin_lyase_fold/virulence"/>
</dbReference>
<feature type="compositionally biased region" description="Basic and acidic residues" evidence="1">
    <location>
        <begin position="402"/>
        <end position="414"/>
    </location>
</feature>
<dbReference type="InterPro" id="IPR006626">
    <property type="entry name" value="PbH1"/>
</dbReference>
<accession>A0AA88H1U8</accession>
<dbReference type="AlphaFoldDB" id="A0AA88H1U8"/>
<evidence type="ECO:0000313" key="4">
    <source>
        <dbReference type="Proteomes" id="UP000816034"/>
    </source>
</evidence>
<dbReference type="Gene3D" id="2.160.20.10">
    <property type="entry name" value="Single-stranded right-handed beta-helix, Pectin lyase-like"/>
    <property type="match status" value="1"/>
</dbReference>
<evidence type="ECO:0000256" key="1">
    <source>
        <dbReference type="SAM" id="MobiDB-lite"/>
    </source>
</evidence>
<dbReference type="SMART" id="SM00710">
    <property type="entry name" value="PbH1"/>
    <property type="match status" value="7"/>
</dbReference>
<sequence>MSQNIHHETSHVDHFTLNNNLHTNGNVDEQSLYQLLVQSNDGESDRHPSILRIQLSDQAVLFPSLLFSSQSKYQHVIVCGSCENGEDSSSTHHSHDHDDIPRSIIQIKSPNTEIASLHTNTSSSSVSLRPTLEFRNVQFVSVCDENVTTTTMEHTTTTSTVNTSTNTVPTTTNTSTSSPNKTTTTENSSSSIMTFLNMNLKFHHCHFQGVSLVLKGCTQCTLTHSHLSSCTSACAIHCMDSSHIHISNSILSKHERNAIKCQHDSNVHLEHVQIQDSLGNGIIAQDGSHLKLSHCHVLRNHSFGVLSYHDSTLEISHSIISHQLQSGISLTNTNAHTILSYNQIHSNSENGIMVSGMSNKGQMEFSNNEIVNNEAYGIFIMDGVGIPIHVHHNLIKGNRCGPIKDDTTSDDHPPRMTIESLGKNKSSSKNTNSKNSKSGPEYT</sequence>
<evidence type="ECO:0000313" key="3">
    <source>
        <dbReference type="EMBL" id="KAG2393058.1"/>
    </source>
</evidence>